<dbReference type="GO" id="GO:2000377">
    <property type="term" value="P:regulation of reactive oxygen species metabolic process"/>
    <property type="evidence" value="ECO:0007669"/>
    <property type="project" value="EnsemblPlants"/>
</dbReference>
<evidence type="ECO:0000313" key="10">
    <source>
        <dbReference type="EnsemblPlants" id="QL08p053414:mrna"/>
    </source>
</evidence>
<feature type="transmembrane region" description="Helical" evidence="8">
    <location>
        <begin position="21"/>
        <end position="47"/>
    </location>
</feature>
<evidence type="ECO:0000256" key="3">
    <source>
        <dbReference type="ARBA" id="ARBA00022679"/>
    </source>
</evidence>
<keyword evidence="5 8" id="KW-1133">Transmembrane helix</keyword>
<evidence type="ECO:0000256" key="2">
    <source>
        <dbReference type="ARBA" id="ARBA00008574"/>
    </source>
</evidence>
<dbReference type="InParanoid" id="A0A7N2MCE3"/>
<dbReference type="GO" id="GO:0012505">
    <property type="term" value="C:endomembrane system"/>
    <property type="evidence" value="ECO:0007669"/>
    <property type="project" value="UniProtKB-SubCell"/>
</dbReference>
<dbReference type="InterPro" id="IPR001594">
    <property type="entry name" value="Palmitoyltrfase_DHHC"/>
</dbReference>
<dbReference type="PANTHER" id="PTHR12246">
    <property type="entry name" value="PALMITOYLTRANSFERASE ZDHHC16"/>
    <property type="match status" value="1"/>
</dbReference>
<comment type="similarity">
    <text evidence="2 8">Belongs to the DHHC palmitoyltransferase family.</text>
</comment>
<keyword evidence="7 8" id="KW-0012">Acyltransferase</keyword>
<evidence type="ECO:0000256" key="5">
    <source>
        <dbReference type="ARBA" id="ARBA00022989"/>
    </source>
</evidence>
<evidence type="ECO:0000256" key="7">
    <source>
        <dbReference type="ARBA" id="ARBA00023315"/>
    </source>
</evidence>
<evidence type="ECO:0000313" key="11">
    <source>
        <dbReference type="Proteomes" id="UP000594261"/>
    </source>
</evidence>
<dbReference type="EnsemblPlants" id="QL08p053414:mrna">
    <property type="protein sequence ID" value="QL08p053414:mrna"/>
    <property type="gene ID" value="QL08p053414"/>
</dbReference>
<feature type="transmembrane region" description="Helical" evidence="8">
    <location>
        <begin position="177"/>
        <end position="201"/>
    </location>
</feature>
<comment type="subcellular location">
    <subcellularLocation>
        <location evidence="1">Endomembrane system</location>
        <topology evidence="1">Multi-pass membrane protein</topology>
    </subcellularLocation>
</comment>
<proteinExistence type="inferred from homology"/>
<evidence type="ECO:0000256" key="6">
    <source>
        <dbReference type="ARBA" id="ARBA00023136"/>
    </source>
</evidence>
<dbReference type="Pfam" id="PF01529">
    <property type="entry name" value="DHHC"/>
    <property type="match status" value="1"/>
</dbReference>
<comment type="catalytic activity">
    <reaction evidence="8">
        <text>L-cysteinyl-[protein] + hexadecanoyl-CoA = S-hexadecanoyl-L-cysteinyl-[protein] + CoA</text>
        <dbReference type="Rhea" id="RHEA:36683"/>
        <dbReference type="Rhea" id="RHEA-COMP:10131"/>
        <dbReference type="Rhea" id="RHEA-COMP:11032"/>
        <dbReference type="ChEBI" id="CHEBI:29950"/>
        <dbReference type="ChEBI" id="CHEBI:57287"/>
        <dbReference type="ChEBI" id="CHEBI:57379"/>
        <dbReference type="ChEBI" id="CHEBI:74151"/>
        <dbReference type="EC" id="2.3.1.225"/>
    </reaction>
</comment>
<organism evidence="10 11">
    <name type="scientific">Quercus lobata</name>
    <name type="common">Valley oak</name>
    <dbReference type="NCBI Taxonomy" id="97700"/>
    <lineage>
        <taxon>Eukaryota</taxon>
        <taxon>Viridiplantae</taxon>
        <taxon>Streptophyta</taxon>
        <taxon>Embryophyta</taxon>
        <taxon>Tracheophyta</taxon>
        <taxon>Spermatophyta</taxon>
        <taxon>Magnoliopsida</taxon>
        <taxon>eudicotyledons</taxon>
        <taxon>Gunneridae</taxon>
        <taxon>Pentapetalae</taxon>
        <taxon>rosids</taxon>
        <taxon>fabids</taxon>
        <taxon>Fagales</taxon>
        <taxon>Fagaceae</taxon>
        <taxon>Quercus</taxon>
    </lineage>
</organism>
<dbReference type="GO" id="GO:0019706">
    <property type="term" value="F:protein-cysteine S-palmitoyltransferase activity"/>
    <property type="evidence" value="ECO:0007669"/>
    <property type="project" value="UniProtKB-EC"/>
</dbReference>
<evidence type="ECO:0000256" key="8">
    <source>
        <dbReference type="RuleBase" id="RU079119"/>
    </source>
</evidence>
<evidence type="ECO:0000256" key="1">
    <source>
        <dbReference type="ARBA" id="ARBA00004127"/>
    </source>
</evidence>
<evidence type="ECO:0000256" key="4">
    <source>
        <dbReference type="ARBA" id="ARBA00022692"/>
    </source>
</evidence>
<evidence type="ECO:0000259" key="9">
    <source>
        <dbReference type="Pfam" id="PF01529"/>
    </source>
</evidence>
<dbReference type="InterPro" id="IPR039859">
    <property type="entry name" value="PFA4/ZDH16/20/ERF2-like"/>
</dbReference>
<name>A0A7N2MCE3_QUELO</name>
<feature type="transmembrane region" description="Helical" evidence="8">
    <location>
        <begin position="59"/>
        <end position="80"/>
    </location>
</feature>
<dbReference type="PROSITE" id="PS50216">
    <property type="entry name" value="DHHC"/>
    <property type="match status" value="1"/>
</dbReference>
<dbReference type="GO" id="GO:0010150">
    <property type="term" value="P:leaf senescence"/>
    <property type="evidence" value="ECO:0007669"/>
    <property type="project" value="EnsemblPlants"/>
</dbReference>
<feature type="transmembrane region" description="Helical" evidence="8">
    <location>
        <begin position="240"/>
        <end position="263"/>
    </location>
</feature>
<accession>A0A7N2MCE3</accession>
<dbReference type="AlphaFoldDB" id="A0A7N2MCE3"/>
<protein>
    <recommendedName>
        <fullName evidence="8">S-acyltransferase</fullName>
        <ecNumber evidence="8">2.3.1.225</ecNumber>
    </recommendedName>
    <alternativeName>
        <fullName evidence="8">Palmitoyltransferase</fullName>
    </alternativeName>
</protein>
<keyword evidence="11" id="KW-1185">Reference proteome</keyword>
<dbReference type="Proteomes" id="UP000594261">
    <property type="component" value="Chromosome 8"/>
</dbReference>
<dbReference type="Gramene" id="QL08p053414:mrna">
    <property type="protein sequence ID" value="QL08p053414:mrna"/>
    <property type="gene ID" value="QL08p053414"/>
</dbReference>
<comment type="domain">
    <text evidence="8">The DHHC domain is required for palmitoyltransferase activity.</text>
</comment>
<sequence>MHRSGAAMAWNVFKFCTALRGLGSIMILMVLAIVGLSYYTIVIANYGPALFHGALLDSLFALAVLLLFHSLLVMLLWSYFSVVLTEPGGVPPNWTPDMDEEKGDMDPLVASDYNGPGLGTNPSTIDPANPRIRFCRKCNQFKPPRCHHCSVCGRCILKMDHHCVWVVNCVGALNYKYFCLFLVEFGALHIVFPFLNFFFLFISLLEFYTFLETTLVTLSLLRYFVGFFTDGEIIGAPGTLAATFITFILNLSFALSVLGFLIMHVSLMSSNTTTIEAYEKKTNPRWRFDLGWKKNFEQVFGMDRKYWLIPAYSEEDLRRMPALRGLEYPTKPDLDEQQF</sequence>
<reference evidence="10 11" key="1">
    <citation type="journal article" date="2016" name="G3 (Bethesda)">
        <title>First Draft Assembly and Annotation of the Genome of a California Endemic Oak Quercus lobata Nee (Fagaceae).</title>
        <authorList>
            <person name="Sork V.L."/>
            <person name="Fitz-Gibbon S.T."/>
            <person name="Puiu D."/>
            <person name="Crepeau M."/>
            <person name="Gugger P.F."/>
            <person name="Sherman R."/>
            <person name="Stevens K."/>
            <person name="Langley C.H."/>
            <person name="Pellegrini M."/>
            <person name="Salzberg S.L."/>
        </authorList>
    </citation>
    <scope>NUCLEOTIDE SEQUENCE [LARGE SCALE GENOMIC DNA]</scope>
    <source>
        <strain evidence="10 11">cv. SW786</strain>
    </source>
</reference>
<keyword evidence="6 8" id="KW-0472">Membrane</keyword>
<reference evidence="10" key="2">
    <citation type="submission" date="2021-01" db="UniProtKB">
        <authorList>
            <consortium name="EnsemblPlants"/>
        </authorList>
    </citation>
    <scope>IDENTIFICATION</scope>
</reference>
<feature type="domain" description="Palmitoyltransferase DHHC" evidence="9">
    <location>
        <begin position="131"/>
        <end position="280"/>
    </location>
</feature>
<dbReference type="EC" id="2.3.1.225" evidence="8"/>
<dbReference type="OMA" id="HIFLTMF"/>
<keyword evidence="4 8" id="KW-0812">Transmembrane</keyword>
<keyword evidence="3 8" id="KW-0808">Transferase</keyword>
<dbReference type="EMBL" id="LRBV02000008">
    <property type="status" value="NOT_ANNOTATED_CDS"/>
    <property type="molecule type" value="Genomic_DNA"/>
</dbReference>